<gene>
    <name evidence="1" type="ordered locus">RPE_4610</name>
</gene>
<reference evidence="1" key="1">
    <citation type="submission" date="2006-09" db="EMBL/GenBank/DDBJ databases">
        <title>Complete sequence of Rhodopseudomonas palustris BisA53.</title>
        <authorList>
            <consortium name="US DOE Joint Genome Institute"/>
            <person name="Copeland A."/>
            <person name="Lucas S."/>
            <person name="Lapidus A."/>
            <person name="Barry K."/>
            <person name="Detter J.C."/>
            <person name="Glavina del Rio T."/>
            <person name="Hammon N."/>
            <person name="Israni S."/>
            <person name="Dalin E."/>
            <person name="Tice H."/>
            <person name="Pitluck S."/>
            <person name="Chain P."/>
            <person name="Malfatti S."/>
            <person name="Shin M."/>
            <person name="Vergez L."/>
            <person name="Schmutz J."/>
            <person name="Larimer F."/>
            <person name="Land M."/>
            <person name="Hauser L."/>
            <person name="Pelletier D.A."/>
            <person name="Kyrpides N."/>
            <person name="Kim E."/>
            <person name="Harwood C.S."/>
            <person name="Oda Y."/>
            <person name="Richardson P."/>
        </authorList>
    </citation>
    <scope>NUCLEOTIDE SEQUENCE [LARGE SCALE GENOMIC DNA]</scope>
    <source>
        <strain evidence="1">BisA53</strain>
    </source>
</reference>
<proteinExistence type="predicted"/>
<protein>
    <submittedName>
        <fullName evidence="1">Uncharacterized protein</fullName>
    </submittedName>
</protein>
<dbReference type="KEGG" id="rpe:RPE_4610"/>
<dbReference type="HOGENOM" id="CLU_2221182_0_0_5"/>
<evidence type="ECO:0000313" key="1">
    <source>
        <dbReference type="EMBL" id="ABJ08530.1"/>
    </source>
</evidence>
<sequence>MSDSKRMLDLECMALASDCMQLGYDHLGEALQVEIQQQAVSHKFADAKTRQKFDLECLRAAADCMHLVGEVRDPVLQRHFLNRARQLTAAAETYPRPAVSEARAIT</sequence>
<accession>Q07HQ4</accession>
<name>Q07HQ4_RHOP5</name>
<dbReference type="AlphaFoldDB" id="Q07HQ4"/>
<organism evidence="1">
    <name type="scientific">Rhodopseudomonas palustris (strain BisA53)</name>
    <dbReference type="NCBI Taxonomy" id="316055"/>
    <lineage>
        <taxon>Bacteria</taxon>
        <taxon>Pseudomonadati</taxon>
        <taxon>Pseudomonadota</taxon>
        <taxon>Alphaproteobacteria</taxon>
        <taxon>Hyphomicrobiales</taxon>
        <taxon>Nitrobacteraceae</taxon>
        <taxon>Rhodopseudomonas</taxon>
    </lineage>
</organism>
<dbReference type="EMBL" id="CP000463">
    <property type="protein sequence ID" value="ABJ08530.1"/>
    <property type="molecule type" value="Genomic_DNA"/>
</dbReference>